<dbReference type="AlphaFoldDB" id="A0A2P2PK97"/>
<proteinExistence type="predicted"/>
<evidence type="ECO:0000313" key="1">
    <source>
        <dbReference type="EMBL" id="MBX55157.1"/>
    </source>
</evidence>
<organism evidence="1">
    <name type="scientific">Rhizophora mucronata</name>
    <name type="common">Asiatic mangrove</name>
    <dbReference type="NCBI Taxonomy" id="61149"/>
    <lineage>
        <taxon>Eukaryota</taxon>
        <taxon>Viridiplantae</taxon>
        <taxon>Streptophyta</taxon>
        <taxon>Embryophyta</taxon>
        <taxon>Tracheophyta</taxon>
        <taxon>Spermatophyta</taxon>
        <taxon>Magnoliopsida</taxon>
        <taxon>eudicotyledons</taxon>
        <taxon>Gunneridae</taxon>
        <taxon>Pentapetalae</taxon>
        <taxon>rosids</taxon>
        <taxon>fabids</taxon>
        <taxon>Malpighiales</taxon>
        <taxon>Rhizophoraceae</taxon>
        <taxon>Rhizophora</taxon>
    </lineage>
</organism>
<accession>A0A2P2PK97</accession>
<reference evidence="1" key="1">
    <citation type="submission" date="2018-02" db="EMBL/GenBank/DDBJ databases">
        <title>Rhizophora mucronata_Transcriptome.</title>
        <authorList>
            <person name="Meera S.P."/>
            <person name="Sreeshan A."/>
            <person name="Augustine A."/>
        </authorList>
    </citation>
    <scope>NUCLEOTIDE SEQUENCE</scope>
    <source>
        <tissue evidence="1">Leaf</tissue>
    </source>
</reference>
<dbReference type="EMBL" id="GGEC01074673">
    <property type="protein sequence ID" value="MBX55157.1"/>
    <property type="molecule type" value="Transcribed_RNA"/>
</dbReference>
<name>A0A2P2PK97_RHIMU</name>
<sequence length="18" mass="1932">MSDSSTCRSLPTWLSSSS</sequence>
<protein>
    <submittedName>
        <fullName evidence="1">Uncharacterized protein</fullName>
    </submittedName>
</protein>